<name>A0A0E4BKC6_9BRAD</name>
<gene>
    <name evidence="1" type="ORF">NK6_1192</name>
</gene>
<organism evidence="1 2">
    <name type="scientific">Bradyrhizobium diazoefficiens</name>
    <dbReference type="NCBI Taxonomy" id="1355477"/>
    <lineage>
        <taxon>Bacteria</taxon>
        <taxon>Pseudomonadati</taxon>
        <taxon>Pseudomonadota</taxon>
        <taxon>Alphaproteobacteria</taxon>
        <taxon>Hyphomicrobiales</taxon>
        <taxon>Nitrobacteraceae</taxon>
        <taxon>Bradyrhizobium</taxon>
    </lineage>
</organism>
<dbReference type="EMBL" id="AP014685">
    <property type="protein sequence ID" value="BAR54377.1"/>
    <property type="molecule type" value="Genomic_DNA"/>
</dbReference>
<sequence length="145" mass="17035">MSIESQLREKLRKIEALFAGAGTAGERLAAEAALERVRERLTELGRQDPSIEMRFLMPDQWSRHLFLALCRRYGMKPYRYYRQRRNTVMVRAPKRFLDQVLWPEFSELDQALQAYLHQVTLRVIRDEVFADASEAQEIPEALPPN</sequence>
<protein>
    <submittedName>
        <fullName evidence="1">Uncharacterized protein</fullName>
    </submittedName>
</protein>
<accession>A0A0E4BKC6</accession>
<proteinExistence type="predicted"/>
<evidence type="ECO:0000313" key="2">
    <source>
        <dbReference type="Proteomes" id="UP000063308"/>
    </source>
</evidence>
<reference evidence="1 2" key="1">
    <citation type="submission" date="2014-11" db="EMBL/GenBank/DDBJ databases">
        <title>Symbiosis island explosion on the genome of extra-slow-growing strains of soybean bradyrhizobia with massive insertion sequences.</title>
        <authorList>
            <person name="Iida T."/>
            <person name="Minamisawa K."/>
        </authorList>
    </citation>
    <scope>NUCLEOTIDE SEQUENCE [LARGE SCALE GENOMIC DNA]</scope>
    <source>
        <strain evidence="1 2">NK6</strain>
    </source>
</reference>
<dbReference type="Proteomes" id="UP000063308">
    <property type="component" value="Chromosome"/>
</dbReference>
<evidence type="ECO:0000313" key="1">
    <source>
        <dbReference type="EMBL" id="BAR54377.1"/>
    </source>
</evidence>
<dbReference type="AlphaFoldDB" id="A0A0E4BKC6"/>